<feature type="transmembrane region" description="Helical" evidence="6">
    <location>
        <begin position="332"/>
        <end position="352"/>
    </location>
</feature>
<feature type="transmembrane region" description="Helical" evidence="6">
    <location>
        <begin position="290"/>
        <end position="312"/>
    </location>
</feature>
<evidence type="ECO:0000313" key="9">
    <source>
        <dbReference type="EMBL" id="XHH49687.1"/>
    </source>
</evidence>
<name>A0ABD8B6Q8_9NEIS</name>
<evidence type="ECO:0000256" key="3">
    <source>
        <dbReference type="ARBA" id="ARBA00022692"/>
    </source>
</evidence>
<evidence type="ECO:0000256" key="1">
    <source>
        <dbReference type="ARBA" id="ARBA00004651"/>
    </source>
</evidence>
<dbReference type="Proteomes" id="UP000831534">
    <property type="component" value="Chromosome"/>
</dbReference>
<dbReference type="PANTHER" id="PTHR37821">
    <property type="entry name" value="AMINO ACID TRANSPORTER YUIF-RELATED"/>
    <property type="match status" value="1"/>
</dbReference>
<evidence type="ECO:0000256" key="6">
    <source>
        <dbReference type="SAM" id="Phobius"/>
    </source>
</evidence>
<feature type="transmembrane region" description="Helical" evidence="6">
    <location>
        <begin position="428"/>
        <end position="445"/>
    </location>
</feature>
<dbReference type="GO" id="GO:0005886">
    <property type="term" value="C:plasma membrane"/>
    <property type="evidence" value="ECO:0007669"/>
    <property type="project" value="UniProtKB-SubCell"/>
</dbReference>
<keyword evidence="10" id="KW-1185">Reference proteome</keyword>
<feature type="transmembrane region" description="Helical" evidence="6">
    <location>
        <begin position="63"/>
        <end position="83"/>
    </location>
</feature>
<evidence type="ECO:0000256" key="5">
    <source>
        <dbReference type="ARBA" id="ARBA00023136"/>
    </source>
</evidence>
<feature type="domain" description="Na+/H+ antiporter NhaC-like C-terminal" evidence="7">
    <location>
        <begin position="152"/>
        <end position="440"/>
    </location>
</feature>
<protein>
    <submittedName>
        <fullName evidence="9">Na+/H+ antiporter family protein</fullName>
    </submittedName>
</protein>
<comment type="subcellular location">
    <subcellularLocation>
        <location evidence="1">Cell membrane</location>
        <topology evidence="1">Multi-pass membrane protein</topology>
    </subcellularLocation>
</comment>
<feature type="transmembrane region" description="Helical" evidence="6">
    <location>
        <begin position="364"/>
        <end position="387"/>
    </location>
</feature>
<reference evidence="9 10" key="1">
    <citation type="journal article" date="2022" name="Res Sq">
        <title>Evolution of multicellular longitudinally dividing oral cavity symbionts (Neisseriaceae).</title>
        <authorList>
            <person name="Nyongesa S."/>
            <person name="Weber P."/>
            <person name="Bernet E."/>
            <person name="Pullido F."/>
            <person name="Nieckarz M."/>
            <person name="Delaby M."/>
            <person name="Nieves C."/>
            <person name="Viehboeck T."/>
            <person name="Krause N."/>
            <person name="Rivera-Millot A."/>
            <person name="Nakamura A."/>
            <person name="Vischer N."/>
            <person name="VanNieuwenhze M."/>
            <person name="Brun Y."/>
            <person name="Cava F."/>
            <person name="Bulgheresi S."/>
            <person name="Veyrier F."/>
        </authorList>
    </citation>
    <scope>NUCLEOTIDE SEQUENCE [LARGE SCALE GENOMIC DNA]</scope>
    <source>
        <strain evidence="9 10">17694</strain>
    </source>
</reference>
<organism evidence="9 10">
    <name type="scientific">Conchiformibius kuhniae</name>
    <dbReference type="NCBI Taxonomy" id="211502"/>
    <lineage>
        <taxon>Bacteria</taxon>
        <taxon>Pseudomonadati</taxon>
        <taxon>Pseudomonadota</taxon>
        <taxon>Betaproteobacteria</taxon>
        <taxon>Neisseriales</taxon>
        <taxon>Neisseriaceae</taxon>
        <taxon>Conchiformibius</taxon>
    </lineage>
</organism>
<dbReference type="RefSeq" id="WP_027009676.1">
    <property type="nucleotide sequence ID" value="NZ_CP091521.1"/>
</dbReference>
<sequence>MNAVLVGVSVMLALSLARVNVVFGLAVGAFAGGLAAGMPVADAGGQTGVLTHFQNGLAGGAKIALSYAMLGAFAMAISHSGLPQQLANGLVRRAGASAADKTKWLLMGGLLLMAVMSQNLIPIHIAFIPLLIPPLLPVFDRMRLDRRLPACVMTFGLVTTYMFLPYGFGQIFLNEILLANIRSAGMRAEQVNVVAAMALPAAGMVLGLVWAFWHYRAPRDYAAPAGSATVPEAATSAPAPTRYRSMVAALAVLACFVVQLVYDGALLLGAMLGFAVFVLFGVVRRSETDAVFTAGFRMMAAIGFIMIAAQGFAEVMKATGHIDVLVRDSMTWFGGSKALAAAAMLAVGLLVTMGIGSSFSTLPIIAAVYVPLCAALGFSPLATVALIGTAGALGDAGSPASDSTLGPTAGLNADNRHDHIRDSVIPTFIHYNIPLFAAGWLAAMIL</sequence>
<keyword evidence="3 6" id="KW-0812">Transmembrane</keyword>
<keyword evidence="5 6" id="KW-0472">Membrane</keyword>
<feature type="transmembrane region" description="Helical" evidence="6">
    <location>
        <begin position="104"/>
        <end position="132"/>
    </location>
</feature>
<feature type="transmembrane region" description="Helical" evidence="6">
    <location>
        <begin position="250"/>
        <end position="283"/>
    </location>
</feature>
<evidence type="ECO:0000256" key="4">
    <source>
        <dbReference type="ARBA" id="ARBA00022989"/>
    </source>
</evidence>
<evidence type="ECO:0000259" key="8">
    <source>
        <dbReference type="Pfam" id="PF13726"/>
    </source>
</evidence>
<dbReference type="Pfam" id="PF13726">
    <property type="entry name" value="Na_H_antiport_2"/>
    <property type="match status" value="1"/>
</dbReference>
<evidence type="ECO:0000313" key="10">
    <source>
        <dbReference type="Proteomes" id="UP000831534"/>
    </source>
</evidence>
<feature type="transmembrane region" description="Helical" evidence="6">
    <location>
        <begin position="193"/>
        <end position="213"/>
    </location>
</feature>
<dbReference type="EMBL" id="CP091521">
    <property type="protein sequence ID" value="XHH49687.1"/>
    <property type="molecule type" value="Genomic_DNA"/>
</dbReference>
<evidence type="ECO:0000259" key="7">
    <source>
        <dbReference type="Pfam" id="PF03553"/>
    </source>
</evidence>
<evidence type="ECO:0000256" key="2">
    <source>
        <dbReference type="ARBA" id="ARBA00022475"/>
    </source>
</evidence>
<proteinExistence type="predicted"/>
<dbReference type="InterPro" id="IPR032813">
    <property type="entry name" value="Na_H_antiport_N"/>
</dbReference>
<dbReference type="Pfam" id="PF03553">
    <property type="entry name" value="Na_H_antiporter"/>
    <property type="match status" value="1"/>
</dbReference>
<dbReference type="PANTHER" id="PTHR37821:SF1">
    <property type="entry name" value="AMINO ACID TRANSPORTER YUIF-RELATED"/>
    <property type="match status" value="1"/>
</dbReference>
<gene>
    <name evidence="9" type="ORF">LVJ77_09385</name>
</gene>
<keyword evidence="2" id="KW-1003">Cell membrane</keyword>
<dbReference type="KEGG" id="ckh:LVJ77_09385"/>
<dbReference type="AlphaFoldDB" id="A0ABD8B6Q8"/>
<feature type="domain" description="Putative Na+/H+ antiporter N-terminal" evidence="8">
    <location>
        <begin position="2"/>
        <end position="92"/>
    </location>
</feature>
<dbReference type="InterPro" id="IPR052576">
    <property type="entry name" value="AA_Transporter-Related"/>
</dbReference>
<feature type="transmembrane region" description="Helical" evidence="6">
    <location>
        <begin position="152"/>
        <end position="173"/>
    </location>
</feature>
<dbReference type="InterPro" id="IPR018461">
    <property type="entry name" value="Na/H_Antiport_NhaC-like_C"/>
</dbReference>
<keyword evidence="4 6" id="KW-1133">Transmembrane helix</keyword>
<accession>A0ABD8B6Q8</accession>